<name>A0AA41W5K4_9GAMM</name>
<dbReference type="GO" id="GO:0005737">
    <property type="term" value="C:cytoplasm"/>
    <property type="evidence" value="ECO:0007669"/>
    <property type="project" value="UniProtKB-SubCell"/>
</dbReference>
<dbReference type="InterPro" id="IPR036118">
    <property type="entry name" value="UreE_N_sf"/>
</dbReference>
<keyword evidence="9" id="KW-1185">Reference proteome</keyword>
<organism evidence="8 9">
    <name type="scientific">Echinimonas agarilytica</name>
    <dbReference type="NCBI Taxonomy" id="1215918"/>
    <lineage>
        <taxon>Bacteria</taxon>
        <taxon>Pseudomonadati</taxon>
        <taxon>Pseudomonadota</taxon>
        <taxon>Gammaproteobacteria</taxon>
        <taxon>Alteromonadales</taxon>
        <taxon>Echinimonadaceae</taxon>
        <taxon>Echinimonas</taxon>
    </lineage>
</organism>
<proteinExistence type="inferred from homology"/>
<evidence type="ECO:0000256" key="1">
    <source>
        <dbReference type="ARBA" id="ARBA00004496"/>
    </source>
</evidence>
<dbReference type="SUPFAM" id="SSF69737">
    <property type="entry name" value="Urease metallochaperone UreE, C-terminal domain"/>
    <property type="match status" value="1"/>
</dbReference>
<dbReference type="HAMAP" id="MF_00822">
    <property type="entry name" value="UreE"/>
    <property type="match status" value="1"/>
</dbReference>
<evidence type="ECO:0000256" key="4">
    <source>
        <dbReference type="ARBA" id="ARBA00023186"/>
    </source>
</evidence>
<evidence type="ECO:0000256" key="6">
    <source>
        <dbReference type="SAM" id="MobiDB-lite"/>
    </source>
</evidence>
<evidence type="ECO:0000256" key="2">
    <source>
        <dbReference type="ARBA" id="ARBA00022490"/>
    </source>
</evidence>
<comment type="caution">
    <text evidence="8">The sequence shown here is derived from an EMBL/GenBank/DDBJ whole genome shotgun (WGS) entry which is preliminary data.</text>
</comment>
<feature type="compositionally biased region" description="Basic and acidic residues" evidence="6">
    <location>
        <begin position="150"/>
        <end position="162"/>
    </location>
</feature>
<comment type="subcellular location">
    <subcellularLocation>
        <location evidence="1 5">Cytoplasm</location>
    </subcellularLocation>
</comment>
<dbReference type="SUPFAM" id="SSF69287">
    <property type="entry name" value="Urease metallochaperone UreE, N-terminal domain"/>
    <property type="match status" value="1"/>
</dbReference>
<dbReference type="AlphaFoldDB" id="A0AA41W5K4"/>
<keyword evidence="3 5" id="KW-0533">Nickel</keyword>
<dbReference type="GO" id="GO:0006457">
    <property type="term" value="P:protein folding"/>
    <property type="evidence" value="ECO:0007669"/>
    <property type="project" value="InterPro"/>
</dbReference>
<dbReference type="InterPro" id="IPR007864">
    <property type="entry name" value="UreE_C_dom"/>
</dbReference>
<dbReference type="Gene3D" id="3.30.70.790">
    <property type="entry name" value="UreE, C-terminal domain"/>
    <property type="match status" value="1"/>
</dbReference>
<evidence type="ECO:0000313" key="9">
    <source>
        <dbReference type="Proteomes" id="UP001165393"/>
    </source>
</evidence>
<comment type="function">
    <text evidence="5">Involved in urease metallocenter assembly. Binds nickel. Probably functions as a nickel donor during metallocenter assembly.</text>
</comment>
<dbReference type="Proteomes" id="UP001165393">
    <property type="component" value="Unassembled WGS sequence"/>
</dbReference>
<dbReference type="SMART" id="SM00988">
    <property type="entry name" value="UreE_N"/>
    <property type="match status" value="1"/>
</dbReference>
<keyword evidence="2 5" id="KW-0963">Cytoplasm</keyword>
<reference evidence="8 9" key="1">
    <citation type="journal article" date="2013" name="Antonie Van Leeuwenhoek">
        <title>Echinimonas agarilytica gen. nov., sp. nov., a new gammaproteobacterium isolated from the sea urchin Strongylocentrotus intermedius.</title>
        <authorList>
            <person name="Nedashkovskaya O.I."/>
            <person name="Stenkova A.M."/>
            <person name="Zhukova N.V."/>
            <person name="Van Trappen S."/>
            <person name="Lee J.S."/>
            <person name="Kim S.B."/>
        </authorList>
    </citation>
    <scope>NUCLEOTIDE SEQUENCE [LARGE SCALE GENOMIC DNA]</scope>
    <source>
        <strain evidence="8 9">KMM 6351</strain>
    </source>
</reference>
<feature type="domain" description="UreE urease accessory N-terminal" evidence="7">
    <location>
        <begin position="1"/>
        <end position="65"/>
    </location>
</feature>
<dbReference type="InterPro" id="IPR004029">
    <property type="entry name" value="UreE_N"/>
</dbReference>
<dbReference type="NCBIfam" id="NF009751">
    <property type="entry name" value="PRK13261.1-1"/>
    <property type="match status" value="1"/>
</dbReference>
<dbReference type="GO" id="GO:0051082">
    <property type="term" value="F:unfolded protein binding"/>
    <property type="evidence" value="ECO:0007669"/>
    <property type="project" value="UniProtKB-UniRule"/>
</dbReference>
<keyword evidence="4 5" id="KW-0143">Chaperone</keyword>
<dbReference type="GO" id="GO:0016151">
    <property type="term" value="F:nickel cation binding"/>
    <property type="evidence" value="ECO:0007669"/>
    <property type="project" value="UniProtKB-UniRule"/>
</dbReference>
<dbReference type="GO" id="GO:0065003">
    <property type="term" value="P:protein-containing complex assembly"/>
    <property type="evidence" value="ECO:0007669"/>
    <property type="project" value="InterPro"/>
</dbReference>
<gene>
    <name evidence="5 8" type="primary">ureE</name>
    <name evidence="8" type="ORF">NAF29_05655</name>
</gene>
<accession>A0AA41W5K4</accession>
<evidence type="ECO:0000313" key="8">
    <source>
        <dbReference type="EMBL" id="MCM2679161.1"/>
    </source>
</evidence>
<evidence type="ECO:0000256" key="5">
    <source>
        <dbReference type="HAMAP-Rule" id="MF_00822"/>
    </source>
</evidence>
<protein>
    <recommendedName>
        <fullName evidence="5">Urease accessory protein UreE</fullName>
    </recommendedName>
</protein>
<dbReference type="EMBL" id="JAMQGP010000002">
    <property type="protein sequence ID" value="MCM2679161.1"/>
    <property type="molecule type" value="Genomic_DNA"/>
</dbReference>
<dbReference type="GO" id="GO:0019627">
    <property type="term" value="P:urea metabolic process"/>
    <property type="evidence" value="ECO:0007669"/>
    <property type="project" value="InterPro"/>
</dbReference>
<evidence type="ECO:0000259" key="7">
    <source>
        <dbReference type="SMART" id="SM00988"/>
    </source>
</evidence>
<dbReference type="Pfam" id="PF05194">
    <property type="entry name" value="UreE_C"/>
    <property type="match status" value="1"/>
</dbReference>
<dbReference type="CDD" id="cd00571">
    <property type="entry name" value="UreE"/>
    <property type="match status" value="1"/>
</dbReference>
<dbReference type="RefSeq" id="WP_251260521.1">
    <property type="nucleotide sequence ID" value="NZ_JAMQGP010000002.1"/>
</dbReference>
<sequence length="162" mass="18437">MYRITKKSDHCHADVIDAVILPYELRQKGRFKTTSAQGFELGIFLPRGDVLRQGDYLISECGHHFKVQAQSEQVMTARTDCWLTFAKACYHLGNRHVPLQVGDRWLRFQPDHVLEEMVQLHGLSCQLEHASFSPESGAYANGGHSHGHNHSHEHASDMEHSH</sequence>
<evidence type="ECO:0000256" key="3">
    <source>
        <dbReference type="ARBA" id="ARBA00022596"/>
    </source>
</evidence>
<dbReference type="Pfam" id="PF02814">
    <property type="entry name" value="UreE_N"/>
    <property type="match status" value="1"/>
</dbReference>
<dbReference type="InterPro" id="IPR012406">
    <property type="entry name" value="UreE"/>
</dbReference>
<dbReference type="Gene3D" id="2.60.260.20">
    <property type="entry name" value="Urease metallochaperone UreE, N-terminal domain"/>
    <property type="match status" value="1"/>
</dbReference>
<feature type="region of interest" description="Disordered" evidence="6">
    <location>
        <begin position="136"/>
        <end position="162"/>
    </location>
</feature>
<dbReference type="PIRSF" id="PIRSF036402">
    <property type="entry name" value="Ureas_acces_UreE"/>
    <property type="match status" value="1"/>
</dbReference>
<comment type="similarity">
    <text evidence="5">Belongs to the UreE family.</text>
</comment>